<evidence type="ECO:0000313" key="3">
    <source>
        <dbReference type="Proteomes" id="UP000660861"/>
    </source>
</evidence>
<sequence>MKEDKNLIGMRLRQARLSESPKATQKDISARLQVLGIKLTDSSIGKIEAGTRPVTTIQLVALAKVLKVSAAWLLGETDDPKFPGASSPTA</sequence>
<name>A0A926EBB8_9FIRM</name>
<organism evidence="2 3">
    <name type="scientific">Zongyangia hominis</name>
    <dbReference type="NCBI Taxonomy" id="2763677"/>
    <lineage>
        <taxon>Bacteria</taxon>
        <taxon>Bacillati</taxon>
        <taxon>Bacillota</taxon>
        <taxon>Clostridia</taxon>
        <taxon>Eubacteriales</taxon>
        <taxon>Oscillospiraceae</taxon>
        <taxon>Zongyangia</taxon>
    </lineage>
</organism>
<dbReference type="GO" id="GO:0003677">
    <property type="term" value="F:DNA binding"/>
    <property type="evidence" value="ECO:0007669"/>
    <property type="project" value="InterPro"/>
</dbReference>
<accession>A0A926EBB8</accession>
<protein>
    <submittedName>
        <fullName evidence="2">Helix-turn-helix transcriptional regulator</fullName>
    </submittedName>
</protein>
<dbReference type="RefSeq" id="WP_262397754.1">
    <property type="nucleotide sequence ID" value="NZ_JACRTC010000004.1"/>
</dbReference>
<dbReference type="SUPFAM" id="SSF47413">
    <property type="entry name" value="lambda repressor-like DNA-binding domains"/>
    <property type="match status" value="1"/>
</dbReference>
<dbReference type="Proteomes" id="UP000660861">
    <property type="component" value="Unassembled WGS sequence"/>
</dbReference>
<dbReference type="CDD" id="cd00093">
    <property type="entry name" value="HTH_XRE"/>
    <property type="match status" value="1"/>
</dbReference>
<dbReference type="InterPro" id="IPR010982">
    <property type="entry name" value="Lambda_DNA-bd_dom_sf"/>
</dbReference>
<evidence type="ECO:0000259" key="1">
    <source>
        <dbReference type="PROSITE" id="PS50943"/>
    </source>
</evidence>
<dbReference type="PROSITE" id="PS50943">
    <property type="entry name" value="HTH_CROC1"/>
    <property type="match status" value="1"/>
</dbReference>
<dbReference type="AlphaFoldDB" id="A0A926EBB8"/>
<dbReference type="EMBL" id="JACRTC010000004">
    <property type="protein sequence ID" value="MBC8570658.1"/>
    <property type="molecule type" value="Genomic_DNA"/>
</dbReference>
<comment type="caution">
    <text evidence="2">The sequence shown here is derived from an EMBL/GenBank/DDBJ whole genome shotgun (WGS) entry which is preliminary data.</text>
</comment>
<reference evidence="2" key="1">
    <citation type="submission" date="2020-08" db="EMBL/GenBank/DDBJ databases">
        <title>Genome public.</title>
        <authorList>
            <person name="Liu C."/>
            <person name="Sun Q."/>
        </authorList>
    </citation>
    <scope>NUCLEOTIDE SEQUENCE</scope>
    <source>
        <strain evidence="2">NSJ-54</strain>
    </source>
</reference>
<proteinExistence type="predicted"/>
<keyword evidence="3" id="KW-1185">Reference proteome</keyword>
<dbReference type="SMART" id="SM00530">
    <property type="entry name" value="HTH_XRE"/>
    <property type="match status" value="1"/>
</dbReference>
<dbReference type="Gene3D" id="1.10.260.40">
    <property type="entry name" value="lambda repressor-like DNA-binding domains"/>
    <property type="match status" value="1"/>
</dbReference>
<dbReference type="InterPro" id="IPR001387">
    <property type="entry name" value="Cro/C1-type_HTH"/>
</dbReference>
<dbReference type="Pfam" id="PF01381">
    <property type="entry name" value="HTH_3"/>
    <property type="match status" value="1"/>
</dbReference>
<feature type="domain" description="HTH cro/C1-type" evidence="1">
    <location>
        <begin position="12"/>
        <end position="73"/>
    </location>
</feature>
<evidence type="ECO:0000313" key="2">
    <source>
        <dbReference type="EMBL" id="MBC8570658.1"/>
    </source>
</evidence>
<gene>
    <name evidence="2" type="ORF">H8709_07405</name>
</gene>